<organism evidence="3 4">
    <name type="scientific">Campylobacter avium LMG 24591</name>
    <dbReference type="NCBI Taxonomy" id="522484"/>
    <lineage>
        <taxon>Bacteria</taxon>
        <taxon>Pseudomonadati</taxon>
        <taxon>Campylobacterota</taxon>
        <taxon>Epsilonproteobacteria</taxon>
        <taxon>Campylobacterales</taxon>
        <taxon>Campylobacteraceae</taxon>
        <taxon>Campylobacter</taxon>
    </lineage>
</organism>
<keyword evidence="2" id="KW-1133">Transmembrane helix</keyword>
<evidence type="ECO:0000313" key="4">
    <source>
        <dbReference type="Proteomes" id="UP000201169"/>
    </source>
</evidence>
<feature type="coiled-coil region" evidence="1">
    <location>
        <begin position="47"/>
        <end position="93"/>
    </location>
</feature>
<keyword evidence="4" id="KW-1185">Reference proteome</keyword>
<sequence>MNVAKEIKKENYLETKKLLDLALIEIKKELEKISDKFVSKDYLDAKLEALEYKINEKISNLKRELKEEIASVKSELKEKIDENTNEIKNIKKDIKYYAFLIIALMIILQPKVIEFISTIFSVSK</sequence>
<accession>A0A222N099</accession>
<dbReference type="Proteomes" id="UP000201169">
    <property type="component" value="Chromosome"/>
</dbReference>
<keyword evidence="2" id="KW-0472">Membrane</keyword>
<evidence type="ECO:0000313" key="3">
    <source>
        <dbReference type="EMBL" id="ASQ31256.1"/>
    </source>
</evidence>
<evidence type="ECO:0000256" key="1">
    <source>
        <dbReference type="SAM" id="Coils"/>
    </source>
</evidence>
<gene>
    <name evidence="3" type="ORF">CAV_1658</name>
</gene>
<evidence type="ECO:0008006" key="5">
    <source>
        <dbReference type="Google" id="ProtNLM"/>
    </source>
</evidence>
<evidence type="ECO:0000256" key="2">
    <source>
        <dbReference type="SAM" id="Phobius"/>
    </source>
</evidence>
<dbReference type="AlphaFoldDB" id="A0A222N099"/>
<proteinExistence type="predicted"/>
<dbReference type="RefSeq" id="WP_094324395.1">
    <property type="nucleotide sequence ID" value="NZ_CP022347.1"/>
</dbReference>
<name>A0A222N099_9BACT</name>
<keyword evidence="2" id="KW-0812">Transmembrane</keyword>
<reference evidence="3 4" key="1">
    <citation type="submission" date="2017-07" db="EMBL/GenBank/DDBJ databases">
        <title>Analysis of two Campylobacter avium genomes and identification of a novel hippuricase gene.</title>
        <authorList>
            <person name="Miller W.G."/>
            <person name="Chapman M.H."/>
            <person name="Yee E."/>
            <person name="Revez J."/>
            <person name="Bono J.L."/>
            <person name="Rossi M."/>
        </authorList>
    </citation>
    <scope>NUCLEOTIDE SEQUENCE [LARGE SCALE GENOMIC DNA]</scope>
    <source>
        <strain evidence="3 4">LMG 24591</strain>
    </source>
</reference>
<keyword evidence="1" id="KW-0175">Coiled coil</keyword>
<protein>
    <recommendedName>
        <fullName evidence="5">BdrR</fullName>
    </recommendedName>
</protein>
<dbReference type="EMBL" id="CP022347">
    <property type="protein sequence ID" value="ASQ31256.1"/>
    <property type="molecule type" value="Genomic_DNA"/>
</dbReference>
<feature type="transmembrane region" description="Helical" evidence="2">
    <location>
        <begin position="96"/>
        <end position="120"/>
    </location>
</feature>
<dbReference type="KEGG" id="cavi:CAV_1658"/>